<feature type="compositionally biased region" description="Basic and acidic residues" evidence="1">
    <location>
        <begin position="48"/>
        <end position="58"/>
    </location>
</feature>
<dbReference type="SUPFAM" id="SSF140860">
    <property type="entry name" value="Pseudo ankyrin repeat-like"/>
    <property type="match status" value="1"/>
</dbReference>
<dbReference type="Gene3D" id="1.20.1280.50">
    <property type="match status" value="1"/>
</dbReference>
<dbReference type="InterPro" id="IPR001810">
    <property type="entry name" value="F-box_dom"/>
</dbReference>
<dbReference type="Gene3D" id="1.25.40.20">
    <property type="entry name" value="Ankyrin repeat-containing domain"/>
    <property type="match status" value="1"/>
</dbReference>
<reference evidence="3 4" key="1">
    <citation type="journal article" date="2013" name="Science">
        <title>Pandoraviruses: amoeba viruses with genomes up to 2.5 Mb reaching that of parasitic eukaryotes.</title>
        <authorList>
            <person name="Philippe N."/>
            <person name="Legendre M."/>
            <person name="Doutre G."/>
            <person name="Coute Y."/>
            <person name="Poirot O."/>
            <person name="Lescot M."/>
            <person name="Arslan D."/>
            <person name="Seltzer V."/>
            <person name="Bertaux L."/>
            <person name="Bruley C."/>
            <person name="Garin J."/>
            <person name="Claverie J.M."/>
            <person name="Abergel C."/>
        </authorList>
    </citation>
    <scope>NUCLEOTIDE SEQUENCE [LARGE SCALE GENOMIC DNA]</scope>
    <source>
        <strain evidence="3">Melbourne</strain>
    </source>
</reference>
<dbReference type="InterPro" id="IPR036770">
    <property type="entry name" value="Ankyrin_rpt-contain_sf"/>
</dbReference>
<evidence type="ECO:0000313" key="3">
    <source>
        <dbReference type="EMBL" id="AGO83014.2"/>
    </source>
</evidence>
<dbReference type="Pfam" id="PF12937">
    <property type="entry name" value="F-box-like"/>
    <property type="match status" value="1"/>
</dbReference>
<dbReference type="PANTHER" id="PTHR46586:SF3">
    <property type="entry name" value="ANKYRIN REPEAT-CONTAINING PROTEIN"/>
    <property type="match status" value="1"/>
</dbReference>
<dbReference type="EMBL" id="KC977570">
    <property type="protein sequence ID" value="AGO83014.2"/>
    <property type="molecule type" value="Genomic_DNA"/>
</dbReference>
<dbReference type="KEGG" id="vg:16512453"/>
<feature type="domain" description="F-box" evidence="2">
    <location>
        <begin position="110"/>
        <end position="151"/>
    </location>
</feature>
<dbReference type="InterPro" id="IPR052050">
    <property type="entry name" value="SecEffector_AnkRepeat"/>
</dbReference>
<feature type="compositionally biased region" description="Basic residues" evidence="1">
    <location>
        <begin position="34"/>
        <end position="47"/>
    </location>
</feature>
<proteinExistence type="predicted"/>
<gene>
    <name evidence="3" type="ORF">pdul_cds_809</name>
</gene>
<dbReference type="Proteomes" id="UP000201566">
    <property type="component" value="Segment"/>
</dbReference>
<dbReference type="InterPro" id="IPR036047">
    <property type="entry name" value="F-box-like_dom_sf"/>
</dbReference>
<accession>S4VYS4</accession>
<dbReference type="SMART" id="SM00256">
    <property type="entry name" value="FBOX"/>
    <property type="match status" value="1"/>
</dbReference>
<dbReference type="PANTHER" id="PTHR46586">
    <property type="entry name" value="ANKYRIN REPEAT-CONTAINING PROTEIN"/>
    <property type="match status" value="1"/>
</dbReference>
<dbReference type="GeneID" id="16512453"/>
<name>S4VYS4_9VIRU</name>
<dbReference type="RefSeq" id="YP_008319683.2">
    <property type="nucleotide sequence ID" value="NC_021858.1"/>
</dbReference>
<dbReference type="SUPFAM" id="SSF48403">
    <property type="entry name" value="Ankyrin repeat"/>
    <property type="match status" value="1"/>
</dbReference>
<evidence type="ECO:0000259" key="2">
    <source>
        <dbReference type="SMART" id="SM00256"/>
    </source>
</evidence>
<sequence length="524" mass="56343">MGSNKRGAHCDTNTTGRKNSPPIAVVAHASARPKEKRKRRSILLRPHKPTEGNYEKKRQPLQGKKIPSDRVGARRAPSVPVRSLFFLLFALWLPQRIAPRFSGRVVMDALPDEILALILASLPCAIVRATASSVCRRWRCIALDPSSLGRHPCLVQPPGARKCDPCADAARHGHLDCLMYARAKGHRWGSDTCYQAAAGGHLACLAYAHRNGCRWSGDECEAAASYGHVECLRYLAEHGCPVYSWTCVAAASAGHLGCLAYAHGRGCALAVDMDRYAARGGHLDCVIFLAEKGALADNICRHAASSGSVPCLAWLHDHGFAWDASTCADAAAAGSLACVTYARERGCPWDASTLTGAVRSGNADLVHYAVANSCPRDDAACLQATVVYGGLPVLRILLDAGVVLTSDAVCLAAHYGRIEIIAEAHARGFVDPRGDVCHAAAAQGQLEALAFARECGWAWGGARTCEAALDHNNATALAEYVREHGCHCIAWRRHFAPARRRRLVARNAPGRRRTRRLDPDDGAS</sequence>
<protein>
    <submittedName>
        <fullName evidence="3">Ankyrin repeat domain containing protein</fullName>
    </submittedName>
</protein>
<evidence type="ECO:0000313" key="4">
    <source>
        <dbReference type="Proteomes" id="UP000201566"/>
    </source>
</evidence>
<feature type="region of interest" description="Disordered" evidence="1">
    <location>
        <begin position="1"/>
        <end position="73"/>
    </location>
</feature>
<dbReference type="SUPFAM" id="SSF81383">
    <property type="entry name" value="F-box domain"/>
    <property type="match status" value="1"/>
</dbReference>
<evidence type="ECO:0000256" key="1">
    <source>
        <dbReference type="SAM" id="MobiDB-lite"/>
    </source>
</evidence>
<organism evidence="3 4">
    <name type="scientific">Pandoravirus dulcis</name>
    <dbReference type="NCBI Taxonomy" id="1349409"/>
    <lineage>
        <taxon>Viruses</taxon>
        <taxon>Pandoravirus</taxon>
    </lineage>
</organism>